<evidence type="ECO:0000256" key="2">
    <source>
        <dbReference type="ARBA" id="ARBA00022692"/>
    </source>
</evidence>
<reference evidence="7" key="2">
    <citation type="journal article" date="2018" name="BMC Genomics">
        <title>A manually annotated Actinidia chinensis var. chinensis (kiwifruit) genome highlights the challenges associated with draft genomes and gene prediction in plants.</title>
        <authorList>
            <person name="Pilkington S.M."/>
            <person name="Crowhurst R."/>
            <person name="Hilario E."/>
            <person name="Nardozza S."/>
            <person name="Fraser L."/>
            <person name="Peng Y."/>
            <person name="Gunaseelan K."/>
            <person name="Simpson R."/>
            <person name="Tahir J."/>
            <person name="Deroles S.C."/>
            <person name="Templeton K."/>
            <person name="Luo Z."/>
            <person name="Davy M."/>
            <person name="Cheng C."/>
            <person name="McNeilage M."/>
            <person name="Scaglione D."/>
            <person name="Liu Y."/>
            <person name="Zhang Q."/>
            <person name="Datson P."/>
            <person name="De Silva N."/>
            <person name="Gardiner S.E."/>
            <person name="Bassett H."/>
            <person name="Chagne D."/>
            <person name="McCallum J."/>
            <person name="Dzierzon H."/>
            <person name="Deng C."/>
            <person name="Wang Y.Y."/>
            <person name="Barron L."/>
            <person name="Manako K."/>
            <person name="Bowen J."/>
            <person name="Foster T.M."/>
            <person name="Erridge Z.A."/>
            <person name="Tiffin H."/>
            <person name="Waite C.N."/>
            <person name="Davies K.M."/>
            <person name="Grierson E.P."/>
            <person name="Laing W.A."/>
            <person name="Kirk R."/>
            <person name="Chen X."/>
            <person name="Wood M."/>
            <person name="Montefiori M."/>
            <person name="Brummell D.A."/>
            <person name="Schwinn K.E."/>
            <person name="Catanach A."/>
            <person name="Fullerton C."/>
            <person name="Li D."/>
            <person name="Meiyalaghan S."/>
            <person name="Nieuwenhuizen N."/>
            <person name="Read N."/>
            <person name="Prakash R."/>
            <person name="Hunter D."/>
            <person name="Zhang H."/>
            <person name="McKenzie M."/>
            <person name="Knabel M."/>
            <person name="Harris A."/>
            <person name="Allan A.C."/>
            <person name="Gleave A."/>
            <person name="Chen A."/>
            <person name="Janssen B.J."/>
            <person name="Plunkett B."/>
            <person name="Ampomah-Dwamena C."/>
            <person name="Voogd C."/>
            <person name="Leif D."/>
            <person name="Lafferty D."/>
            <person name="Souleyre E.J.F."/>
            <person name="Varkonyi-Gasic E."/>
            <person name="Gambi F."/>
            <person name="Hanley J."/>
            <person name="Yao J.L."/>
            <person name="Cheung J."/>
            <person name="David K.M."/>
            <person name="Warren B."/>
            <person name="Marsh K."/>
            <person name="Snowden K.C."/>
            <person name="Lin-Wang K."/>
            <person name="Brian L."/>
            <person name="Martinez-Sanchez M."/>
            <person name="Wang M."/>
            <person name="Ileperuma N."/>
            <person name="Macnee N."/>
            <person name="Campin R."/>
            <person name="McAtee P."/>
            <person name="Drummond R.S.M."/>
            <person name="Espley R.V."/>
            <person name="Ireland H.S."/>
            <person name="Wu R."/>
            <person name="Atkinson R.G."/>
            <person name="Karunairetnam S."/>
            <person name="Bulley S."/>
            <person name="Chunkath S."/>
            <person name="Hanley Z."/>
            <person name="Storey R."/>
            <person name="Thrimawithana A.H."/>
            <person name="Thomson S."/>
            <person name="David C."/>
            <person name="Testolin R."/>
            <person name="Huang H."/>
            <person name="Hellens R.P."/>
            <person name="Schaffer R.J."/>
        </authorList>
    </citation>
    <scope>NUCLEOTIDE SEQUENCE [LARGE SCALE GENOMIC DNA]</scope>
    <source>
        <strain evidence="7">cv. Red5</strain>
    </source>
</reference>
<dbReference type="PANTHER" id="PTHR31415:SF3">
    <property type="entry name" value="LATE EMBRYOGENESIS ABUNDANT (LEA) HYDROXYPROLINE-RICH GLYCOPROTEIN FAMILY"/>
    <property type="match status" value="1"/>
</dbReference>
<keyword evidence="3" id="KW-1133">Transmembrane helix</keyword>
<dbReference type="InParanoid" id="A0A2R6RAZ3"/>
<evidence type="ECO:0000256" key="1">
    <source>
        <dbReference type="ARBA" id="ARBA00004167"/>
    </source>
</evidence>
<sequence>MCVASQKISPPDLLTCGITHRLRFHIRDFSVLGLAQANGFKNARVIFNLTVCNANHKIEFYYDAMQVTLYCEDLSIGKTSLLFPFHQEPKNTTVLYGVLSGATLTVNHQRWTEFQRDRRRGVVIFPKNRFWGHQKGTTFSFSLSHNTPLQPLNHVTKPKMTRRVPSPRGSSKLYWSSVCLSSSMAKPDTEKT</sequence>
<protein>
    <submittedName>
        <fullName evidence="6">NDR1/HIN1-Like protein</fullName>
    </submittedName>
</protein>
<organism evidence="6 7">
    <name type="scientific">Actinidia chinensis var. chinensis</name>
    <name type="common">Chinese soft-hair kiwi</name>
    <dbReference type="NCBI Taxonomy" id="1590841"/>
    <lineage>
        <taxon>Eukaryota</taxon>
        <taxon>Viridiplantae</taxon>
        <taxon>Streptophyta</taxon>
        <taxon>Embryophyta</taxon>
        <taxon>Tracheophyta</taxon>
        <taxon>Spermatophyta</taxon>
        <taxon>Magnoliopsida</taxon>
        <taxon>eudicotyledons</taxon>
        <taxon>Gunneridae</taxon>
        <taxon>Pentapetalae</taxon>
        <taxon>asterids</taxon>
        <taxon>Ericales</taxon>
        <taxon>Actinidiaceae</taxon>
        <taxon>Actinidia</taxon>
    </lineage>
</organism>
<dbReference type="OrthoDB" id="779224at2759"/>
<keyword evidence="7" id="KW-1185">Reference proteome</keyword>
<reference evidence="6 7" key="1">
    <citation type="submission" date="2017-07" db="EMBL/GenBank/DDBJ databases">
        <title>An improved, manually edited Actinidia chinensis var. chinensis (kiwifruit) genome highlights the challenges associated with draft genomes and gene prediction in plants.</title>
        <authorList>
            <person name="Pilkington S."/>
            <person name="Crowhurst R."/>
            <person name="Hilario E."/>
            <person name="Nardozza S."/>
            <person name="Fraser L."/>
            <person name="Peng Y."/>
            <person name="Gunaseelan K."/>
            <person name="Simpson R."/>
            <person name="Tahir J."/>
            <person name="Deroles S."/>
            <person name="Templeton K."/>
            <person name="Luo Z."/>
            <person name="Davy M."/>
            <person name="Cheng C."/>
            <person name="Mcneilage M."/>
            <person name="Scaglione D."/>
            <person name="Liu Y."/>
            <person name="Zhang Q."/>
            <person name="Datson P."/>
            <person name="De Silva N."/>
            <person name="Gardiner S."/>
            <person name="Bassett H."/>
            <person name="Chagne D."/>
            <person name="Mccallum J."/>
            <person name="Dzierzon H."/>
            <person name="Deng C."/>
            <person name="Wang Y.-Y."/>
            <person name="Barron N."/>
            <person name="Manako K."/>
            <person name="Bowen J."/>
            <person name="Foster T."/>
            <person name="Erridge Z."/>
            <person name="Tiffin H."/>
            <person name="Waite C."/>
            <person name="Davies K."/>
            <person name="Grierson E."/>
            <person name="Laing W."/>
            <person name="Kirk R."/>
            <person name="Chen X."/>
            <person name="Wood M."/>
            <person name="Montefiori M."/>
            <person name="Brummell D."/>
            <person name="Schwinn K."/>
            <person name="Catanach A."/>
            <person name="Fullerton C."/>
            <person name="Li D."/>
            <person name="Meiyalaghan S."/>
            <person name="Nieuwenhuizen N."/>
            <person name="Read N."/>
            <person name="Prakash R."/>
            <person name="Hunter D."/>
            <person name="Zhang H."/>
            <person name="Mckenzie M."/>
            <person name="Knabel M."/>
            <person name="Harris A."/>
            <person name="Allan A."/>
            <person name="Chen A."/>
            <person name="Janssen B."/>
            <person name="Plunkett B."/>
            <person name="Dwamena C."/>
            <person name="Voogd C."/>
            <person name="Leif D."/>
            <person name="Lafferty D."/>
            <person name="Souleyre E."/>
            <person name="Varkonyi-Gasic E."/>
            <person name="Gambi F."/>
            <person name="Hanley J."/>
            <person name="Yao J.-L."/>
            <person name="Cheung J."/>
            <person name="David K."/>
            <person name="Warren B."/>
            <person name="Marsh K."/>
            <person name="Snowden K."/>
            <person name="Lin-Wang K."/>
            <person name="Brian L."/>
            <person name="Martinez-Sanchez M."/>
            <person name="Wang M."/>
            <person name="Ileperuma N."/>
            <person name="Macnee N."/>
            <person name="Campin R."/>
            <person name="Mcatee P."/>
            <person name="Drummond R."/>
            <person name="Espley R."/>
            <person name="Ireland H."/>
            <person name="Wu R."/>
            <person name="Atkinson R."/>
            <person name="Karunairetnam S."/>
            <person name="Bulley S."/>
            <person name="Chunkath S."/>
            <person name="Hanley Z."/>
            <person name="Storey R."/>
            <person name="Thrimawithana A."/>
            <person name="Thomson S."/>
            <person name="David C."/>
            <person name="Testolin R."/>
        </authorList>
    </citation>
    <scope>NUCLEOTIDE SEQUENCE [LARGE SCALE GENOMIC DNA]</scope>
    <source>
        <strain evidence="7">cv. Red5</strain>
        <tissue evidence="6">Young leaf</tissue>
    </source>
</reference>
<dbReference type="GO" id="GO:0098542">
    <property type="term" value="P:defense response to other organism"/>
    <property type="evidence" value="ECO:0007669"/>
    <property type="project" value="InterPro"/>
</dbReference>
<accession>A0A2R6RAZ3</accession>
<comment type="subcellular location">
    <subcellularLocation>
        <location evidence="1">Membrane</location>
        <topology evidence="1">Single-pass membrane protein</topology>
    </subcellularLocation>
</comment>
<comment type="caution">
    <text evidence="6">The sequence shown here is derived from an EMBL/GenBank/DDBJ whole genome shotgun (WGS) entry which is preliminary data.</text>
</comment>
<name>A0A2R6RAZ3_ACTCC</name>
<dbReference type="Pfam" id="PF03168">
    <property type="entry name" value="LEA_2"/>
    <property type="match status" value="1"/>
</dbReference>
<dbReference type="STRING" id="1590841.A0A2R6RAZ3"/>
<evidence type="ECO:0000259" key="5">
    <source>
        <dbReference type="Pfam" id="PF03168"/>
    </source>
</evidence>
<evidence type="ECO:0000256" key="4">
    <source>
        <dbReference type="ARBA" id="ARBA00023136"/>
    </source>
</evidence>
<dbReference type="GO" id="GO:0009506">
    <property type="term" value="C:plasmodesma"/>
    <property type="evidence" value="ECO:0007669"/>
    <property type="project" value="TreeGrafter"/>
</dbReference>
<gene>
    <name evidence="6" type="ORF">CEY00_Acc09630</name>
</gene>
<dbReference type="AlphaFoldDB" id="A0A2R6RAZ3"/>
<keyword evidence="4" id="KW-0472">Membrane</keyword>
<evidence type="ECO:0000256" key="3">
    <source>
        <dbReference type="ARBA" id="ARBA00022989"/>
    </source>
</evidence>
<dbReference type="Gramene" id="PSS24713">
    <property type="protein sequence ID" value="PSS24713"/>
    <property type="gene ID" value="CEY00_Acc09630"/>
</dbReference>
<dbReference type="GO" id="GO:0005886">
    <property type="term" value="C:plasma membrane"/>
    <property type="evidence" value="ECO:0007669"/>
    <property type="project" value="TreeGrafter"/>
</dbReference>
<evidence type="ECO:0000313" key="7">
    <source>
        <dbReference type="Proteomes" id="UP000241394"/>
    </source>
</evidence>
<dbReference type="InterPro" id="IPR004864">
    <property type="entry name" value="LEA_2"/>
</dbReference>
<feature type="domain" description="Late embryogenesis abundant protein LEA-2 subgroup" evidence="5">
    <location>
        <begin position="49"/>
        <end position="119"/>
    </location>
</feature>
<keyword evidence="2" id="KW-0812">Transmembrane</keyword>
<dbReference type="PANTHER" id="PTHR31415">
    <property type="entry name" value="OS05G0367900 PROTEIN"/>
    <property type="match status" value="1"/>
</dbReference>
<proteinExistence type="predicted"/>
<dbReference type="Proteomes" id="UP000241394">
    <property type="component" value="Chromosome LG8"/>
</dbReference>
<dbReference type="InterPro" id="IPR044839">
    <property type="entry name" value="NDR1-like"/>
</dbReference>
<dbReference type="EMBL" id="NKQK01000008">
    <property type="protein sequence ID" value="PSS24713.1"/>
    <property type="molecule type" value="Genomic_DNA"/>
</dbReference>
<evidence type="ECO:0000313" key="6">
    <source>
        <dbReference type="EMBL" id="PSS24713.1"/>
    </source>
</evidence>